<proteinExistence type="predicted"/>
<evidence type="ECO:0000313" key="2">
    <source>
        <dbReference type="EMBL" id="SHF94452.1"/>
    </source>
</evidence>
<reference evidence="3" key="1">
    <citation type="submission" date="2016-11" db="EMBL/GenBank/DDBJ databases">
        <authorList>
            <person name="Varghese N."/>
            <person name="Submissions S."/>
        </authorList>
    </citation>
    <scope>NUCLEOTIDE SEQUENCE [LARGE SCALE GENOMIC DNA]</scope>
    <source>
        <strain evidence="3">DSM 19978</strain>
    </source>
</reference>
<dbReference type="InterPro" id="IPR030395">
    <property type="entry name" value="GP_PDE_dom"/>
</dbReference>
<protein>
    <submittedName>
        <fullName evidence="2">Glycerophosphoryl diester phosphodiesterase</fullName>
    </submittedName>
</protein>
<dbReference type="Gene3D" id="3.20.20.190">
    <property type="entry name" value="Phosphatidylinositol (PI) phosphodiesterase"/>
    <property type="match status" value="1"/>
</dbReference>
<dbReference type="STRING" id="468056.SAMN05443549_101921"/>
<dbReference type="InterPro" id="IPR017946">
    <property type="entry name" value="PLC-like_Pdiesterase_TIM-brl"/>
</dbReference>
<dbReference type="GO" id="GO:0006629">
    <property type="term" value="P:lipid metabolic process"/>
    <property type="evidence" value="ECO:0007669"/>
    <property type="project" value="InterPro"/>
</dbReference>
<dbReference type="GO" id="GO:0008081">
    <property type="term" value="F:phosphoric diester hydrolase activity"/>
    <property type="evidence" value="ECO:0007669"/>
    <property type="project" value="InterPro"/>
</dbReference>
<gene>
    <name evidence="2" type="ORF">SAMN05443549_101921</name>
</gene>
<dbReference type="OrthoDB" id="384721at2"/>
<sequence length="238" mass="27127">MSSILKIAHRGAKGYQPENTLIAFQKALDLKVDGIELDIHLSSDGEIIVIHDETIDRTTDGKGFVNKLSLQELKAFRIENGHDQRLLAELAQQIPTLTEVFDLINRQCLINVEIKGKGMAKPVVKLIESYVENKNWKRDQFLISSFDWIALLDIHLLNPEIPLGVLTEYDLELAFAFAKFIDAKSVHAYYHLLSEKMTVQMQEEGFQVFAWTVNEPEDIQKIKSFSVNGIISDFPDRI</sequence>
<keyword evidence="3" id="KW-1185">Reference proteome</keyword>
<name>A0A1M5FTE3_9FLAO</name>
<dbReference type="PROSITE" id="PS51704">
    <property type="entry name" value="GP_PDE"/>
    <property type="match status" value="1"/>
</dbReference>
<dbReference type="Proteomes" id="UP000184516">
    <property type="component" value="Unassembled WGS sequence"/>
</dbReference>
<dbReference type="Pfam" id="PF03009">
    <property type="entry name" value="GDPD"/>
    <property type="match status" value="1"/>
</dbReference>
<dbReference type="PANTHER" id="PTHR46211:SF14">
    <property type="entry name" value="GLYCEROPHOSPHODIESTER PHOSPHODIESTERASE"/>
    <property type="match status" value="1"/>
</dbReference>
<dbReference type="RefSeq" id="WP_073368227.1">
    <property type="nucleotide sequence ID" value="NZ_FQWB01000001.1"/>
</dbReference>
<feature type="domain" description="GP-PDE" evidence="1">
    <location>
        <begin position="4"/>
        <end position="238"/>
    </location>
</feature>
<dbReference type="PANTHER" id="PTHR46211">
    <property type="entry name" value="GLYCEROPHOSPHORYL DIESTER PHOSPHODIESTERASE"/>
    <property type="match status" value="1"/>
</dbReference>
<dbReference type="AlphaFoldDB" id="A0A1M5FTE3"/>
<accession>A0A1M5FTE3</accession>
<dbReference type="SUPFAM" id="SSF51695">
    <property type="entry name" value="PLC-like phosphodiesterases"/>
    <property type="match status" value="1"/>
</dbReference>
<organism evidence="2 3">
    <name type="scientific">Flavobacterium fluvii</name>
    <dbReference type="NCBI Taxonomy" id="468056"/>
    <lineage>
        <taxon>Bacteria</taxon>
        <taxon>Pseudomonadati</taxon>
        <taxon>Bacteroidota</taxon>
        <taxon>Flavobacteriia</taxon>
        <taxon>Flavobacteriales</taxon>
        <taxon>Flavobacteriaceae</taxon>
        <taxon>Flavobacterium</taxon>
    </lineage>
</organism>
<evidence type="ECO:0000259" key="1">
    <source>
        <dbReference type="PROSITE" id="PS51704"/>
    </source>
</evidence>
<evidence type="ECO:0000313" key="3">
    <source>
        <dbReference type="Proteomes" id="UP000184516"/>
    </source>
</evidence>
<dbReference type="EMBL" id="FQWB01000001">
    <property type="protein sequence ID" value="SHF94452.1"/>
    <property type="molecule type" value="Genomic_DNA"/>
</dbReference>